<accession>A0A0C3SBM6</accession>
<keyword evidence="5" id="KW-0472">Membrane</keyword>
<gene>
    <name evidence="7" type="ORF">PHLGIDRAFT_23729</name>
</gene>
<evidence type="ECO:0000256" key="6">
    <source>
        <dbReference type="ARBA" id="ARBA00038273"/>
    </source>
</evidence>
<dbReference type="EMBL" id="KN840485">
    <property type="protein sequence ID" value="KIP08105.1"/>
    <property type="molecule type" value="Genomic_DNA"/>
</dbReference>
<dbReference type="InterPro" id="IPR008949">
    <property type="entry name" value="Isoprenoid_synthase_dom_sf"/>
</dbReference>
<dbReference type="STRING" id="745531.A0A0C3SBM6"/>
<organism evidence="7 8">
    <name type="scientific">Phlebiopsis gigantea (strain 11061_1 CR5-6)</name>
    <name type="common">White-rot fungus</name>
    <name type="synonym">Peniophora gigantea</name>
    <dbReference type="NCBI Taxonomy" id="745531"/>
    <lineage>
        <taxon>Eukaryota</taxon>
        <taxon>Fungi</taxon>
        <taxon>Dikarya</taxon>
        <taxon>Basidiomycota</taxon>
        <taxon>Agaricomycotina</taxon>
        <taxon>Agaricomycetes</taxon>
        <taxon>Polyporales</taxon>
        <taxon>Phanerochaetaceae</taxon>
        <taxon>Phlebiopsis</taxon>
    </lineage>
</organism>
<evidence type="ECO:0000313" key="8">
    <source>
        <dbReference type="Proteomes" id="UP000053257"/>
    </source>
</evidence>
<dbReference type="GO" id="GO:0032981">
    <property type="term" value="P:mitochondrial respiratory chain complex I assembly"/>
    <property type="evidence" value="ECO:0007669"/>
    <property type="project" value="TreeGrafter"/>
</dbReference>
<dbReference type="AlphaFoldDB" id="A0A0C3SBM6"/>
<dbReference type="PANTHER" id="PTHR21181:SF13">
    <property type="entry name" value="NADH DEHYDROGENASE (UBIQUINONE) COMPLEX I, ASSEMBLY FACTOR 6"/>
    <property type="match status" value="1"/>
</dbReference>
<dbReference type="OrthoDB" id="270318at2759"/>
<dbReference type="HOGENOM" id="CLU_037269_6_2_1"/>
<protein>
    <recommendedName>
        <fullName evidence="9">Squalene/phytoene synthase</fullName>
    </recommendedName>
</protein>
<dbReference type="SUPFAM" id="SSF48576">
    <property type="entry name" value="Terpenoid synthases"/>
    <property type="match status" value="1"/>
</dbReference>
<comment type="subcellular location">
    <subcellularLocation>
        <location evidence="1">Mitochondrion inner membrane</location>
    </subcellularLocation>
</comment>
<evidence type="ECO:0000256" key="1">
    <source>
        <dbReference type="ARBA" id="ARBA00004273"/>
    </source>
</evidence>
<dbReference type="Gene3D" id="1.10.600.10">
    <property type="entry name" value="Farnesyl Diphosphate Synthase"/>
    <property type="match status" value="1"/>
</dbReference>
<keyword evidence="2" id="KW-0999">Mitochondrion inner membrane</keyword>
<dbReference type="Proteomes" id="UP000053257">
    <property type="component" value="Unassembled WGS sequence"/>
</dbReference>
<evidence type="ECO:0000256" key="3">
    <source>
        <dbReference type="ARBA" id="ARBA00022946"/>
    </source>
</evidence>
<dbReference type="GO" id="GO:0005743">
    <property type="term" value="C:mitochondrial inner membrane"/>
    <property type="evidence" value="ECO:0007669"/>
    <property type="project" value="UniProtKB-SubCell"/>
</dbReference>
<evidence type="ECO:0000256" key="4">
    <source>
        <dbReference type="ARBA" id="ARBA00023128"/>
    </source>
</evidence>
<evidence type="ECO:0008006" key="9">
    <source>
        <dbReference type="Google" id="ProtNLM"/>
    </source>
</evidence>
<comment type="similarity">
    <text evidence="6">Belongs to the NDUFAF6 family.</text>
</comment>
<dbReference type="PANTHER" id="PTHR21181">
    <property type="match status" value="1"/>
</dbReference>
<name>A0A0C3SBM6_PHLG1</name>
<evidence type="ECO:0000256" key="5">
    <source>
        <dbReference type="ARBA" id="ARBA00023136"/>
    </source>
</evidence>
<dbReference type="Pfam" id="PF00494">
    <property type="entry name" value="SQS_PSY"/>
    <property type="match status" value="1"/>
</dbReference>
<keyword evidence="8" id="KW-1185">Reference proteome</keyword>
<evidence type="ECO:0000313" key="7">
    <source>
        <dbReference type="EMBL" id="KIP08105.1"/>
    </source>
</evidence>
<proteinExistence type="inferred from homology"/>
<keyword evidence="3" id="KW-0809">Transit peptide</keyword>
<reference evidence="7 8" key="1">
    <citation type="journal article" date="2014" name="PLoS Genet.">
        <title>Analysis of the Phlebiopsis gigantea genome, transcriptome and secretome provides insight into its pioneer colonization strategies of wood.</title>
        <authorList>
            <person name="Hori C."/>
            <person name="Ishida T."/>
            <person name="Igarashi K."/>
            <person name="Samejima M."/>
            <person name="Suzuki H."/>
            <person name="Master E."/>
            <person name="Ferreira P."/>
            <person name="Ruiz-Duenas F.J."/>
            <person name="Held B."/>
            <person name="Canessa P."/>
            <person name="Larrondo L.F."/>
            <person name="Schmoll M."/>
            <person name="Druzhinina I.S."/>
            <person name="Kubicek C.P."/>
            <person name="Gaskell J.A."/>
            <person name="Kersten P."/>
            <person name="St John F."/>
            <person name="Glasner J."/>
            <person name="Sabat G."/>
            <person name="Splinter BonDurant S."/>
            <person name="Syed K."/>
            <person name="Yadav J."/>
            <person name="Mgbeahuruike A.C."/>
            <person name="Kovalchuk A."/>
            <person name="Asiegbu F.O."/>
            <person name="Lackner G."/>
            <person name="Hoffmeister D."/>
            <person name="Rencoret J."/>
            <person name="Gutierrez A."/>
            <person name="Sun H."/>
            <person name="Lindquist E."/>
            <person name="Barry K."/>
            <person name="Riley R."/>
            <person name="Grigoriev I.V."/>
            <person name="Henrissat B."/>
            <person name="Kues U."/>
            <person name="Berka R.M."/>
            <person name="Martinez A.T."/>
            <person name="Covert S.F."/>
            <person name="Blanchette R.A."/>
            <person name="Cullen D."/>
        </authorList>
    </citation>
    <scope>NUCLEOTIDE SEQUENCE [LARGE SCALE GENOMIC DNA]</scope>
    <source>
        <strain evidence="7 8">11061_1 CR5-6</strain>
    </source>
</reference>
<evidence type="ECO:0000256" key="2">
    <source>
        <dbReference type="ARBA" id="ARBA00022792"/>
    </source>
</evidence>
<dbReference type="InterPro" id="IPR002060">
    <property type="entry name" value="Squ/phyt_synthse"/>
</dbReference>
<sequence length="294" mass="33301">MSTRGVSDPFAHCRDLVQKRDYEGFLISKFYPAELQDAYIALRAFFIELAMVQESVSNPVIGNMRMQFWRDALKSLSDGRPPKHPIALALHETTRKYKVPMYHLKRILDARVCLYFELETPTHLTVDSLTTHAESTSSTFLYLLLSMVNESSSPTFSHAASHVGVAQTITTLLRALPYHASKRHMIIPAEITARQGLSQEDVFRHGGTAKGLDDAVFELATVANDHLITAREMFKDTGGKVPGVVRPVFLAAVPAAVYLERLEKVNFDAFRPSLQQRSWRLPWRIWLGHYQAKF</sequence>
<keyword evidence="4" id="KW-0496">Mitochondrion</keyword>